<keyword evidence="5" id="KW-1185">Reference proteome</keyword>
<comment type="similarity">
    <text evidence="1">Belongs to the PrpD family.</text>
</comment>
<proteinExistence type="inferred from homology"/>
<sequence length="457" mass="49560">MTDVQDLARFVADANFDDLSEQAVEQLKIRVLDTLGVAIGALDAEPIVAIRGLIDDLGGAPQSTLIGGGRTAPDRAAFFNSALSRYLDFMDSDLAKGETNHPSDTFGAVLAASESVDGTGRELLTAFAVAYQVHARLSDVAPVRAKGFDHTSQGSFAAAASAAKALRLPEEQIANAIAISGTANHALRVTRTGNLSHWKGLAYPQVSKEGMFAALLASRGITGPEEVFEGNKGYRESITKPFELDWLAEDLERVTRSIIKKHNAEIHSQSALDAAQDVRAQAGFAPAEITGVKLRTFDVAYSIIGGGEEGDKRSIRTKEEADHSLPWMLAVVLLDGELNPAQYEPERIVADDVQELMRTVEITPDDGFSARFPDEMPAELEVTLRDGTVLRAERSTYEGFHTDPLSWEGARRKFDALTAPFTSEEQRDAIAKVVHHLEDAHVRELTALLAEVRTTRA</sequence>
<dbReference type="Proteomes" id="UP000467240">
    <property type="component" value="Unassembled WGS sequence"/>
</dbReference>
<accession>A0A7J5BUD1</accession>
<evidence type="ECO:0000259" key="3">
    <source>
        <dbReference type="Pfam" id="PF19305"/>
    </source>
</evidence>
<dbReference type="InterPro" id="IPR045337">
    <property type="entry name" value="MmgE_PrpD_C"/>
</dbReference>
<evidence type="ECO:0000256" key="1">
    <source>
        <dbReference type="ARBA" id="ARBA00006174"/>
    </source>
</evidence>
<dbReference type="SUPFAM" id="SSF103378">
    <property type="entry name" value="2-methylcitrate dehydratase PrpD"/>
    <property type="match status" value="1"/>
</dbReference>
<gene>
    <name evidence="4" type="ORF">F8O01_06710</name>
</gene>
<dbReference type="Gene3D" id="1.10.4100.10">
    <property type="entry name" value="2-methylcitrate dehydratase PrpD"/>
    <property type="match status" value="1"/>
</dbReference>
<dbReference type="InterPro" id="IPR005656">
    <property type="entry name" value="MmgE_PrpD"/>
</dbReference>
<evidence type="ECO:0000313" key="5">
    <source>
        <dbReference type="Proteomes" id="UP000467240"/>
    </source>
</evidence>
<dbReference type="PANTHER" id="PTHR16943">
    <property type="entry name" value="2-METHYLCITRATE DEHYDRATASE-RELATED"/>
    <property type="match status" value="1"/>
</dbReference>
<dbReference type="AlphaFoldDB" id="A0A7J5BUD1"/>
<dbReference type="EMBL" id="WBJZ01000007">
    <property type="protein sequence ID" value="KAB1657959.1"/>
    <property type="molecule type" value="Genomic_DNA"/>
</dbReference>
<feature type="domain" description="MmgE/PrpD N-terminal" evidence="2">
    <location>
        <begin position="5"/>
        <end position="245"/>
    </location>
</feature>
<evidence type="ECO:0000313" key="4">
    <source>
        <dbReference type="EMBL" id="KAB1657959.1"/>
    </source>
</evidence>
<dbReference type="InterPro" id="IPR042188">
    <property type="entry name" value="MmgE/PrpD_sf_2"/>
</dbReference>
<comment type="caution">
    <text evidence="4">The sequence shown here is derived from an EMBL/GenBank/DDBJ whole genome shotgun (WGS) entry which is preliminary data.</text>
</comment>
<dbReference type="Pfam" id="PF03972">
    <property type="entry name" value="MmgE_PrpD_N"/>
    <property type="match status" value="1"/>
</dbReference>
<dbReference type="InterPro" id="IPR045336">
    <property type="entry name" value="MmgE_PrpD_N"/>
</dbReference>
<name>A0A7J5BUD1_9MICO</name>
<dbReference type="InterPro" id="IPR042183">
    <property type="entry name" value="MmgE/PrpD_sf_1"/>
</dbReference>
<feature type="domain" description="MmgE/PrpD C-terminal" evidence="3">
    <location>
        <begin position="262"/>
        <end position="438"/>
    </location>
</feature>
<dbReference type="InterPro" id="IPR036148">
    <property type="entry name" value="MmgE/PrpD_sf"/>
</dbReference>
<dbReference type="OrthoDB" id="9797528at2"/>
<dbReference type="RefSeq" id="WP_158040116.1">
    <property type="nucleotide sequence ID" value="NZ_JACCFV010000001.1"/>
</dbReference>
<reference evidence="4 5" key="1">
    <citation type="submission" date="2019-09" db="EMBL/GenBank/DDBJ databases">
        <title>Phylogeny of genus Pseudoclavibacter and closely related genus.</title>
        <authorList>
            <person name="Li Y."/>
        </authorList>
    </citation>
    <scope>NUCLEOTIDE SEQUENCE [LARGE SCALE GENOMIC DNA]</scope>
    <source>
        <strain evidence="4 5">DSM 23821</strain>
    </source>
</reference>
<dbReference type="Gene3D" id="3.30.1330.120">
    <property type="entry name" value="2-methylcitrate dehydratase PrpD"/>
    <property type="match status" value="1"/>
</dbReference>
<protein>
    <submittedName>
        <fullName evidence="4">MmgE/PrpD family protein</fullName>
    </submittedName>
</protein>
<evidence type="ECO:0000259" key="2">
    <source>
        <dbReference type="Pfam" id="PF03972"/>
    </source>
</evidence>
<dbReference type="PANTHER" id="PTHR16943:SF8">
    <property type="entry name" value="2-METHYLCITRATE DEHYDRATASE"/>
    <property type="match status" value="1"/>
</dbReference>
<organism evidence="4 5">
    <name type="scientific">Pseudoclavibacter chungangensis</name>
    <dbReference type="NCBI Taxonomy" id="587635"/>
    <lineage>
        <taxon>Bacteria</taxon>
        <taxon>Bacillati</taxon>
        <taxon>Actinomycetota</taxon>
        <taxon>Actinomycetes</taxon>
        <taxon>Micrococcales</taxon>
        <taxon>Microbacteriaceae</taxon>
        <taxon>Pseudoclavibacter</taxon>
    </lineage>
</organism>
<dbReference type="GO" id="GO:0016829">
    <property type="term" value="F:lyase activity"/>
    <property type="evidence" value="ECO:0007669"/>
    <property type="project" value="InterPro"/>
</dbReference>
<dbReference type="Pfam" id="PF19305">
    <property type="entry name" value="MmgE_PrpD_C"/>
    <property type="match status" value="1"/>
</dbReference>